<dbReference type="AlphaFoldDB" id="A0A9P0AHH2"/>
<feature type="compositionally biased region" description="Low complexity" evidence="14">
    <location>
        <begin position="277"/>
        <end position="291"/>
    </location>
</feature>
<proteinExistence type="inferred from homology"/>
<feature type="region of interest" description="Disordered" evidence="14">
    <location>
        <begin position="261"/>
        <end position="301"/>
    </location>
</feature>
<organism evidence="17 18">
    <name type="scientific">Bemisia tabaci</name>
    <name type="common">Sweetpotato whitefly</name>
    <name type="synonym">Aleurodes tabaci</name>
    <dbReference type="NCBI Taxonomy" id="7038"/>
    <lineage>
        <taxon>Eukaryota</taxon>
        <taxon>Metazoa</taxon>
        <taxon>Ecdysozoa</taxon>
        <taxon>Arthropoda</taxon>
        <taxon>Hexapoda</taxon>
        <taxon>Insecta</taxon>
        <taxon>Pterygota</taxon>
        <taxon>Neoptera</taxon>
        <taxon>Paraneoptera</taxon>
        <taxon>Hemiptera</taxon>
        <taxon>Sternorrhyncha</taxon>
        <taxon>Aleyrodoidea</taxon>
        <taxon>Aleyrodidae</taxon>
        <taxon>Aleyrodinae</taxon>
        <taxon>Bemisia</taxon>
    </lineage>
</organism>
<dbReference type="GO" id="GO:0004656">
    <property type="term" value="F:procollagen-proline 4-dioxygenase activity"/>
    <property type="evidence" value="ECO:0007669"/>
    <property type="project" value="UniProtKB-EC"/>
</dbReference>
<name>A0A9P0AHH2_BEMTA</name>
<evidence type="ECO:0000256" key="12">
    <source>
        <dbReference type="ARBA" id="ARBA00023180"/>
    </source>
</evidence>
<comment type="subcellular location">
    <subcellularLocation>
        <location evidence="3">Endoplasmic reticulum lumen</location>
    </subcellularLocation>
</comment>
<dbReference type="EMBL" id="OU963866">
    <property type="protein sequence ID" value="CAH0390632.1"/>
    <property type="molecule type" value="Genomic_DNA"/>
</dbReference>
<dbReference type="Proteomes" id="UP001152759">
    <property type="component" value="Chromosome 5"/>
</dbReference>
<protein>
    <recommendedName>
        <fullName evidence="5">procollagen-proline 4-dioxygenase</fullName>
        <ecNumber evidence="5">1.14.11.2</ecNumber>
    </recommendedName>
</protein>
<accession>A0A9P0AHH2</accession>
<dbReference type="PANTHER" id="PTHR10869">
    <property type="entry name" value="PROLYL 4-HYDROXYLASE ALPHA SUBUNIT"/>
    <property type="match status" value="1"/>
</dbReference>
<reference evidence="17" key="1">
    <citation type="submission" date="2021-12" db="EMBL/GenBank/DDBJ databases">
        <authorList>
            <person name="King R."/>
        </authorList>
    </citation>
    <scope>NUCLEOTIDE SEQUENCE</scope>
</reference>
<gene>
    <name evidence="17" type="ORF">BEMITA_LOCUS9335</name>
</gene>
<dbReference type="InterPro" id="IPR013547">
    <property type="entry name" value="P4H_N"/>
</dbReference>
<dbReference type="Gene3D" id="6.10.140.1460">
    <property type="match status" value="1"/>
</dbReference>
<evidence type="ECO:0000256" key="7">
    <source>
        <dbReference type="ARBA" id="ARBA00022824"/>
    </source>
</evidence>
<dbReference type="Pfam" id="PF08336">
    <property type="entry name" value="P4Ha_N"/>
    <property type="match status" value="1"/>
</dbReference>
<evidence type="ECO:0000256" key="13">
    <source>
        <dbReference type="SAM" id="Coils"/>
    </source>
</evidence>
<keyword evidence="15" id="KW-0732">Signal</keyword>
<dbReference type="PROSITE" id="PS51471">
    <property type="entry name" value="FE2OG_OXY"/>
    <property type="match status" value="1"/>
</dbReference>
<evidence type="ECO:0000313" key="17">
    <source>
        <dbReference type="EMBL" id="CAH0390632.1"/>
    </source>
</evidence>
<feature type="signal peptide" evidence="15">
    <location>
        <begin position="1"/>
        <end position="17"/>
    </location>
</feature>
<dbReference type="KEGG" id="btab:109040801"/>
<keyword evidence="8" id="KW-0847">Vitamin C</keyword>
<dbReference type="InterPro" id="IPR005123">
    <property type="entry name" value="Oxoglu/Fe-dep_dioxygenase_dom"/>
</dbReference>
<keyword evidence="18" id="KW-1185">Reference proteome</keyword>
<evidence type="ECO:0000256" key="8">
    <source>
        <dbReference type="ARBA" id="ARBA00022896"/>
    </source>
</evidence>
<dbReference type="GO" id="GO:0005506">
    <property type="term" value="F:iron ion binding"/>
    <property type="evidence" value="ECO:0007669"/>
    <property type="project" value="InterPro"/>
</dbReference>
<evidence type="ECO:0000256" key="14">
    <source>
        <dbReference type="SAM" id="MobiDB-lite"/>
    </source>
</evidence>
<dbReference type="GO" id="GO:0005788">
    <property type="term" value="C:endoplasmic reticulum lumen"/>
    <property type="evidence" value="ECO:0007669"/>
    <property type="project" value="UniProtKB-SubCell"/>
</dbReference>
<evidence type="ECO:0000256" key="1">
    <source>
        <dbReference type="ARBA" id="ARBA00001961"/>
    </source>
</evidence>
<dbReference type="FunFam" id="2.60.120.620:FF:000001">
    <property type="entry name" value="Prolyl 4-hydroxylase subunit alpha 2"/>
    <property type="match status" value="1"/>
</dbReference>
<feature type="compositionally biased region" description="Polar residues" evidence="14">
    <location>
        <begin position="265"/>
        <end position="276"/>
    </location>
</feature>
<keyword evidence="13" id="KW-0175">Coiled coil</keyword>
<evidence type="ECO:0000313" key="18">
    <source>
        <dbReference type="Proteomes" id="UP001152759"/>
    </source>
</evidence>
<dbReference type="FunFam" id="1.25.40.10:FF:000006">
    <property type="entry name" value="Prolyl 4-hydroxylase subunit alpha 2"/>
    <property type="match status" value="1"/>
</dbReference>
<feature type="domain" description="Fe2OG dioxygenase" evidence="16">
    <location>
        <begin position="431"/>
        <end position="539"/>
    </location>
</feature>
<evidence type="ECO:0000259" key="16">
    <source>
        <dbReference type="PROSITE" id="PS51471"/>
    </source>
</evidence>
<evidence type="ECO:0000256" key="9">
    <source>
        <dbReference type="ARBA" id="ARBA00022964"/>
    </source>
</evidence>
<dbReference type="PANTHER" id="PTHR10869:SF244">
    <property type="entry name" value="PROLYL 4-HYDROXYLASE SUBUNIT ALPHA-2"/>
    <property type="match status" value="1"/>
</dbReference>
<evidence type="ECO:0000256" key="10">
    <source>
        <dbReference type="ARBA" id="ARBA00023002"/>
    </source>
</evidence>
<keyword evidence="9" id="KW-0223">Dioxygenase</keyword>
<evidence type="ECO:0000256" key="3">
    <source>
        <dbReference type="ARBA" id="ARBA00004319"/>
    </source>
</evidence>
<comment type="function">
    <text evidence="2">Catalyzes the post-translational formation of 4-hydroxyproline in -Xaa-Pro-Gly- sequences in collagens and other proteins.</text>
</comment>
<dbReference type="EC" id="1.14.11.2" evidence="5"/>
<comment type="similarity">
    <text evidence="4">Belongs to the P4HA family.</text>
</comment>
<keyword evidence="6" id="KW-0479">Metal-binding</keyword>
<dbReference type="InterPro" id="IPR044862">
    <property type="entry name" value="Pro_4_hyd_alph_FE2OG_OXY"/>
</dbReference>
<dbReference type="Gene3D" id="2.60.120.620">
    <property type="entry name" value="q2cbj1_9rhob like domain"/>
    <property type="match status" value="1"/>
</dbReference>
<keyword evidence="11" id="KW-0408">Iron</keyword>
<feature type="chain" id="PRO_5040191019" description="procollagen-proline 4-dioxygenase" evidence="15">
    <location>
        <begin position="18"/>
        <end position="561"/>
    </location>
</feature>
<evidence type="ECO:0000256" key="15">
    <source>
        <dbReference type="SAM" id="SignalP"/>
    </source>
</evidence>
<evidence type="ECO:0000256" key="6">
    <source>
        <dbReference type="ARBA" id="ARBA00022723"/>
    </source>
</evidence>
<dbReference type="InterPro" id="IPR059068">
    <property type="entry name" value="TPR_P4H"/>
</dbReference>
<dbReference type="Pfam" id="PF23558">
    <property type="entry name" value="TPR_P4H"/>
    <property type="match status" value="1"/>
</dbReference>
<evidence type="ECO:0000256" key="11">
    <source>
        <dbReference type="ARBA" id="ARBA00023004"/>
    </source>
</evidence>
<sequence length="561" mass="64076">MWIPVLISLLLFEFARAELYTAITDLEDLLESEAFLVRTLHSNIAAEEAKLDALRRQAKLFEEVQNEAKRDISSFLLNPINAYLLVKRMTVDWKQTEMIMQENLYDNVLANFTFFKEQFKFPSDEDLRGAAEALIRLQDTYKLDTSSVARGELNGIQYSSALSASDCFELGRQSYNKQDYVHTSLWMKEALKKYEQEKNQTTTQKWEILEYLAYSTYMEGNVHGALQLTDELLRLFPNHQKALGNRAYYLAAISKEEEESRKQQDVASASQETNVQNDEAAVANSAENSESTTTDTPKESKGSYISDRAFYEALCRKEVTLSPEYEAKLKCHYVTHNNPYLLIGPLKEEEAYLDPRIVLYREVISDSEIEVIKKMSIPRLRRATVQNYKTGALETANYRISKSAWLKDHEDEVIERISKRVEDMTGLTTSTAEELQVVNYGIGGHYEPHFDFARPSEANAFSSLGTGNRIATVLFYMSDVAEGGGTVFPRLNLALWPKKGTAAVWMNLHASCNGDYRTRHAACPVLIGSKWVCNKWLHVVGQEFRRPCVPNEFQSVDQDYN</sequence>
<evidence type="ECO:0000256" key="2">
    <source>
        <dbReference type="ARBA" id="ARBA00002035"/>
    </source>
</evidence>
<keyword evidence="7" id="KW-0256">Endoplasmic reticulum</keyword>
<dbReference type="Pfam" id="PF13640">
    <property type="entry name" value="2OG-FeII_Oxy_3"/>
    <property type="match status" value="1"/>
</dbReference>
<comment type="cofactor">
    <cofactor evidence="1">
        <name>L-ascorbate</name>
        <dbReference type="ChEBI" id="CHEBI:38290"/>
    </cofactor>
</comment>
<dbReference type="InterPro" id="IPR011990">
    <property type="entry name" value="TPR-like_helical_dom_sf"/>
</dbReference>
<dbReference type="Gene3D" id="1.25.40.10">
    <property type="entry name" value="Tetratricopeptide repeat domain"/>
    <property type="match status" value="1"/>
</dbReference>
<evidence type="ECO:0000256" key="5">
    <source>
        <dbReference type="ARBA" id="ARBA00012269"/>
    </source>
</evidence>
<dbReference type="SMART" id="SM00702">
    <property type="entry name" value="P4Hc"/>
    <property type="match status" value="1"/>
</dbReference>
<dbReference type="SUPFAM" id="SSF48452">
    <property type="entry name" value="TPR-like"/>
    <property type="match status" value="1"/>
</dbReference>
<feature type="coiled-coil region" evidence="13">
    <location>
        <begin position="37"/>
        <end position="71"/>
    </location>
</feature>
<dbReference type="GO" id="GO:0031418">
    <property type="term" value="F:L-ascorbic acid binding"/>
    <property type="evidence" value="ECO:0007669"/>
    <property type="project" value="UniProtKB-KW"/>
</dbReference>
<keyword evidence="12" id="KW-0325">Glycoprotein</keyword>
<dbReference type="InterPro" id="IPR006620">
    <property type="entry name" value="Pro_4_hyd_alph"/>
</dbReference>
<dbReference type="InterPro" id="IPR045054">
    <property type="entry name" value="P4HA-like"/>
</dbReference>
<keyword evidence="10" id="KW-0560">Oxidoreductase</keyword>
<evidence type="ECO:0000256" key="4">
    <source>
        <dbReference type="ARBA" id="ARBA00006511"/>
    </source>
</evidence>